<accession>A0AAD7BBZ6</accession>
<keyword evidence="3 6" id="KW-0812">Transmembrane</keyword>
<feature type="compositionally biased region" description="Pro residues" evidence="7">
    <location>
        <begin position="441"/>
        <end position="450"/>
    </location>
</feature>
<keyword evidence="4 8" id="KW-1133">Transmembrane helix</keyword>
<evidence type="ECO:0000256" key="7">
    <source>
        <dbReference type="SAM" id="MobiDB-lite"/>
    </source>
</evidence>
<dbReference type="EMBL" id="JARKIF010000023">
    <property type="protein sequence ID" value="KAJ7616050.1"/>
    <property type="molecule type" value="Genomic_DNA"/>
</dbReference>
<evidence type="ECO:0000313" key="9">
    <source>
        <dbReference type="EMBL" id="KAJ7616050.1"/>
    </source>
</evidence>
<evidence type="ECO:0000256" key="6">
    <source>
        <dbReference type="RuleBase" id="RU003755"/>
    </source>
</evidence>
<dbReference type="PROSITE" id="PS01023">
    <property type="entry name" value="PTR2_2"/>
    <property type="match status" value="1"/>
</dbReference>
<dbReference type="InterPro" id="IPR036259">
    <property type="entry name" value="MFS_trans_sf"/>
</dbReference>
<proteinExistence type="inferred from homology"/>
<keyword evidence="6" id="KW-0813">Transport</keyword>
<keyword evidence="10" id="KW-1185">Reference proteome</keyword>
<evidence type="ECO:0000313" key="10">
    <source>
        <dbReference type="Proteomes" id="UP001221142"/>
    </source>
</evidence>
<dbReference type="AlphaFoldDB" id="A0AAD7BBZ6"/>
<sequence length="450" mass="49255">MQHYAALCSDCLPTLSMGSSKIEYTAEDAIGTKLGRKYNGQRVTPPTRTTESVEAAERFSFYGSSVVFTNFLQQRLPAGSHTGAGGADGHSGATSLLSWVRTSPMLISVISTPSALPSPSHWLDTLSSSSLPSPGVIEHSQSALGVFVLAEIIMGFGTGLFKANISPLVAEQYRRTKLFISTTRSGERVIVDPAMTVSRVYMYFYLFINIGALAGQISMAYAEKYVGFWLSYTLPTIVFLFCPLVLLVARKRYIRSPPTGSVLALALHAFGYAAKGKWSWNPVTTVRNIGSADFWEAAKPSRVQGERPAWMTFDDLWVDELKRGLSACWVFCWYPIYWLTYNQLNNNLVSQAATMTTHSVPSDVISNLDPFALIIFIPITDQLLYPALQGMDISPRTPITAASAPLHIPPSLLAGPSSPRHSLASPRHLGLSPRPYCGTTDPPPRYFSAH</sequence>
<dbReference type="Gene3D" id="1.20.1250.20">
    <property type="entry name" value="MFS general substrate transporter like domains"/>
    <property type="match status" value="1"/>
</dbReference>
<comment type="similarity">
    <text evidence="2 6">Belongs to the major facilitator superfamily. Proton-dependent oligopeptide transporter (POT/PTR) (TC 2.A.17) family.</text>
</comment>
<organism evidence="9 10">
    <name type="scientific">Roridomyces roridus</name>
    <dbReference type="NCBI Taxonomy" id="1738132"/>
    <lineage>
        <taxon>Eukaryota</taxon>
        <taxon>Fungi</taxon>
        <taxon>Dikarya</taxon>
        <taxon>Basidiomycota</taxon>
        <taxon>Agaricomycotina</taxon>
        <taxon>Agaricomycetes</taxon>
        <taxon>Agaricomycetidae</taxon>
        <taxon>Agaricales</taxon>
        <taxon>Marasmiineae</taxon>
        <taxon>Mycenaceae</taxon>
        <taxon>Roridomyces</taxon>
    </lineage>
</organism>
<dbReference type="GO" id="GO:0016020">
    <property type="term" value="C:membrane"/>
    <property type="evidence" value="ECO:0007669"/>
    <property type="project" value="UniProtKB-SubCell"/>
</dbReference>
<evidence type="ECO:0000256" key="4">
    <source>
        <dbReference type="ARBA" id="ARBA00022989"/>
    </source>
</evidence>
<dbReference type="PANTHER" id="PTHR11654">
    <property type="entry name" value="OLIGOPEPTIDE TRANSPORTER-RELATED"/>
    <property type="match status" value="1"/>
</dbReference>
<protein>
    <submittedName>
        <fullName evidence="9">POT family-domain-containing protein</fullName>
    </submittedName>
</protein>
<comment type="caution">
    <text evidence="9">The sequence shown here is derived from an EMBL/GenBank/DDBJ whole genome shotgun (WGS) entry which is preliminary data.</text>
</comment>
<evidence type="ECO:0000256" key="5">
    <source>
        <dbReference type="ARBA" id="ARBA00023136"/>
    </source>
</evidence>
<feature type="transmembrane region" description="Helical" evidence="8">
    <location>
        <begin position="228"/>
        <end position="249"/>
    </location>
</feature>
<dbReference type="InterPro" id="IPR018456">
    <property type="entry name" value="PTR2_symporter_CS"/>
</dbReference>
<keyword evidence="5 8" id="KW-0472">Membrane</keyword>
<dbReference type="Proteomes" id="UP001221142">
    <property type="component" value="Unassembled WGS sequence"/>
</dbReference>
<feature type="region of interest" description="Disordered" evidence="7">
    <location>
        <begin position="417"/>
        <end position="450"/>
    </location>
</feature>
<dbReference type="Pfam" id="PF00854">
    <property type="entry name" value="PTR2"/>
    <property type="match status" value="1"/>
</dbReference>
<evidence type="ECO:0000256" key="2">
    <source>
        <dbReference type="ARBA" id="ARBA00005982"/>
    </source>
</evidence>
<evidence type="ECO:0000256" key="8">
    <source>
        <dbReference type="SAM" id="Phobius"/>
    </source>
</evidence>
<comment type="subcellular location">
    <subcellularLocation>
        <location evidence="1 6">Membrane</location>
        <topology evidence="1 6">Multi-pass membrane protein</topology>
    </subcellularLocation>
</comment>
<evidence type="ECO:0000256" key="1">
    <source>
        <dbReference type="ARBA" id="ARBA00004141"/>
    </source>
</evidence>
<reference evidence="9" key="1">
    <citation type="submission" date="2023-03" db="EMBL/GenBank/DDBJ databases">
        <title>Massive genome expansion in bonnet fungi (Mycena s.s.) driven by repeated elements and novel gene families across ecological guilds.</title>
        <authorList>
            <consortium name="Lawrence Berkeley National Laboratory"/>
            <person name="Harder C.B."/>
            <person name="Miyauchi S."/>
            <person name="Viragh M."/>
            <person name="Kuo A."/>
            <person name="Thoen E."/>
            <person name="Andreopoulos B."/>
            <person name="Lu D."/>
            <person name="Skrede I."/>
            <person name="Drula E."/>
            <person name="Henrissat B."/>
            <person name="Morin E."/>
            <person name="Kohler A."/>
            <person name="Barry K."/>
            <person name="LaButti K."/>
            <person name="Morin E."/>
            <person name="Salamov A."/>
            <person name="Lipzen A."/>
            <person name="Mereny Z."/>
            <person name="Hegedus B."/>
            <person name="Baldrian P."/>
            <person name="Stursova M."/>
            <person name="Weitz H."/>
            <person name="Taylor A."/>
            <person name="Grigoriev I.V."/>
            <person name="Nagy L.G."/>
            <person name="Martin F."/>
            <person name="Kauserud H."/>
        </authorList>
    </citation>
    <scope>NUCLEOTIDE SEQUENCE</scope>
    <source>
        <strain evidence="9">9284</strain>
    </source>
</reference>
<gene>
    <name evidence="9" type="ORF">FB45DRAFT_1064202</name>
</gene>
<feature type="transmembrane region" description="Helical" evidence="8">
    <location>
        <begin position="203"/>
        <end position="222"/>
    </location>
</feature>
<dbReference type="GO" id="GO:0006857">
    <property type="term" value="P:oligopeptide transport"/>
    <property type="evidence" value="ECO:0007669"/>
    <property type="project" value="InterPro"/>
</dbReference>
<dbReference type="InterPro" id="IPR000109">
    <property type="entry name" value="POT_fam"/>
</dbReference>
<name>A0AAD7BBZ6_9AGAR</name>
<dbReference type="GO" id="GO:0022857">
    <property type="term" value="F:transmembrane transporter activity"/>
    <property type="evidence" value="ECO:0007669"/>
    <property type="project" value="InterPro"/>
</dbReference>
<evidence type="ECO:0000256" key="3">
    <source>
        <dbReference type="ARBA" id="ARBA00022692"/>
    </source>
</evidence>